<proteinExistence type="predicted"/>
<accession>A0ABW1MR64</accession>
<comment type="subcellular location">
    <subcellularLocation>
        <location evidence="1">Membrane</location>
        <topology evidence="1">Multi-pass membrane protein</topology>
    </subcellularLocation>
</comment>
<evidence type="ECO:0000256" key="1">
    <source>
        <dbReference type="ARBA" id="ARBA00004141"/>
    </source>
</evidence>
<keyword evidence="2 5" id="KW-0812">Transmembrane</keyword>
<keyword evidence="7" id="KW-1185">Reference proteome</keyword>
<feature type="transmembrane region" description="Helical" evidence="5">
    <location>
        <begin position="57"/>
        <end position="79"/>
    </location>
</feature>
<gene>
    <name evidence="6" type="ORF">ACFP4F_27835</name>
</gene>
<dbReference type="EMBL" id="JBHSPX010000008">
    <property type="protein sequence ID" value="MFC6066331.1"/>
    <property type="molecule type" value="Genomic_DNA"/>
</dbReference>
<keyword evidence="4 5" id="KW-0472">Membrane</keyword>
<dbReference type="Gene3D" id="1.20.120.1630">
    <property type="match status" value="1"/>
</dbReference>
<dbReference type="GO" id="GO:0032259">
    <property type="term" value="P:methylation"/>
    <property type="evidence" value="ECO:0007669"/>
    <property type="project" value="UniProtKB-KW"/>
</dbReference>
<name>A0ABW1MR64_9ACTN</name>
<feature type="transmembrane region" description="Helical" evidence="5">
    <location>
        <begin position="15"/>
        <end position="36"/>
    </location>
</feature>
<keyword evidence="6" id="KW-0808">Transferase</keyword>
<evidence type="ECO:0000256" key="3">
    <source>
        <dbReference type="ARBA" id="ARBA00022989"/>
    </source>
</evidence>
<protein>
    <submittedName>
        <fullName evidence="6">Isoprenylcysteine carboxyl methyltransferase family protein</fullName>
    </submittedName>
</protein>
<feature type="transmembrane region" description="Helical" evidence="5">
    <location>
        <begin position="85"/>
        <end position="105"/>
    </location>
</feature>
<comment type="caution">
    <text evidence="6">The sequence shown here is derived from an EMBL/GenBank/DDBJ whole genome shotgun (WGS) entry which is preliminary data.</text>
</comment>
<evidence type="ECO:0000256" key="2">
    <source>
        <dbReference type="ARBA" id="ARBA00022692"/>
    </source>
</evidence>
<dbReference type="InterPro" id="IPR007269">
    <property type="entry name" value="ICMT_MeTrfase"/>
</dbReference>
<sequence length="184" mass="20008">MSSPLPDALATLPAVPAWCAVLLLAVALERLAELLVSVRHTRWARERGGVEHGSGHYPAMVAVHTGLLIGMWAEVALAHRPFVPALGWPAFGVVVATQVARWWCVRSLGPRWNTRVIVVPGLPLVQRGPYRRLRHPNYLVVTLEGAALPLVHTAWLTALLFTVANALVLAVRLRVENAALEPAS</sequence>
<keyword evidence="6" id="KW-0489">Methyltransferase</keyword>
<organism evidence="6 7">
    <name type="scientific">Streptomyces ochraceiscleroticus</name>
    <dbReference type="NCBI Taxonomy" id="47761"/>
    <lineage>
        <taxon>Bacteria</taxon>
        <taxon>Bacillati</taxon>
        <taxon>Actinomycetota</taxon>
        <taxon>Actinomycetes</taxon>
        <taxon>Kitasatosporales</taxon>
        <taxon>Streptomycetaceae</taxon>
        <taxon>Streptomyces</taxon>
    </lineage>
</organism>
<keyword evidence="3 5" id="KW-1133">Transmembrane helix</keyword>
<reference evidence="7" key="1">
    <citation type="journal article" date="2019" name="Int. J. Syst. Evol. Microbiol.">
        <title>The Global Catalogue of Microorganisms (GCM) 10K type strain sequencing project: providing services to taxonomists for standard genome sequencing and annotation.</title>
        <authorList>
            <consortium name="The Broad Institute Genomics Platform"/>
            <consortium name="The Broad Institute Genome Sequencing Center for Infectious Disease"/>
            <person name="Wu L."/>
            <person name="Ma J."/>
        </authorList>
    </citation>
    <scope>NUCLEOTIDE SEQUENCE [LARGE SCALE GENOMIC DNA]</scope>
    <source>
        <strain evidence="7">CGMCC 1.15180</strain>
    </source>
</reference>
<evidence type="ECO:0000313" key="7">
    <source>
        <dbReference type="Proteomes" id="UP001596139"/>
    </source>
</evidence>
<dbReference type="Pfam" id="PF04140">
    <property type="entry name" value="ICMT"/>
    <property type="match status" value="1"/>
</dbReference>
<dbReference type="Proteomes" id="UP001596139">
    <property type="component" value="Unassembled WGS sequence"/>
</dbReference>
<evidence type="ECO:0000313" key="6">
    <source>
        <dbReference type="EMBL" id="MFC6066331.1"/>
    </source>
</evidence>
<evidence type="ECO:0000256" key="4">
    <source>
        <dbReference type="ARBA" id="ARBA00023136"/>
    </source>
</evidence>
<evidence type="ECO:0000256" key="5">
    <source>
        <dbReference type="SAM" id="Phobius"/>
    </source>
</evidence>
<dbReference type="RefSeq" id="WP_382467505.1">
    <property type="nucleotide sequence ID" value="NZ_JBHSPX010000008.1"/>
</dbReference>
<dbReference type="GO" id="GO:0008168">
    <property type="term" value="F:methyltransferase activity"/>
    <property type="evidence" value="ECO:0007669"/>
    <property type="project" value="UniProtKB-KW"/>
</dbReference>